<evidence type="ECO:0000256" key="6">
    <source>
        <dbReference type="HAMAP-Rule" id="MF_00963"/>
    </source>
</evidence>
<feature type="coiled-coil region" evidence="7">
    <location>
        <begin position="361"/>
        <end position="388"/>
    </location>
</feature>
<keyword evidence="3 6" id="KW-0731">Sigma factor</keyword>
<dbReference type="CDD" id="cd06171">
    <property type="entry name" value="Sigma70_r4"/>
    <property type="match status" value="1"/>
</dbReference>
<dbReference type="FunFam" id="1.10.601.10:FF:000001">
    <property type="entry name" value="RNA polymerase sigma factor SigA"/>
    <property type="match status" value="1"/>
</dbReference>
<keyword evidence="4 6" id="KW-0238">DNA-binding</keyword>
<feature type="compositionally biased region" description="Basic residues" evidence="8">
    <location>
        <begin position="40"/>
        <end position="55"/>
    </location>
</feature>
<dbReference type="Proteomes" id="UP000035268">
    <property type="component" value="Chromosome"/>
</dbReference>
<feature type="region of interest" description="Sigma-70 factor domain-4" evidence="6">
    <location>
        <begin position="578"/>
        <end position="631"/>
    </location>
</feature>
<dbReference type="InterPro" id="IPR013325">
    <property type="entry name" value="RNA_pol_sigma_r2"/>
</dbReference>
<dbReference type="SUPFAM" id="SSF88946">
    <property type="entry name" value="Sigma2 domain of RNA polymerase sigma factors"/>
    <property type="match status" value="1"/>
</dbReference>
<evidence type="ECO:0000256" key="1">
    <source>
        <dbReference type="ARBA" id="ARBA00022490"/>
    </source>
</evidence>
<gene>
    <name evidence="11" type="primary">rpoD</name>
    <name evidence="6" type="synonym">sigA</name>
    <name evidence="11" type="ORF">L21SP4_02352</name>
</gene>
<feature type="compositionally biased region" description="Basic residues" evidence="8">
    <location>
        <begin position="1"/>
        <end position="31"/>
    </location>
</feature>
<evidence type="ECO:0000256" key="2">
    <source>
        <dbReference type="ARBA" id="ARBA00023015"/>
    </source>
</evidence>
<dbReference type="KEGG" id="vbl:L21SP4_02352"/>
<dbReference type="PANTHER" id="PTHR30603">
    <property type="entry name" value="RNA POLYMERASE SIGMA FACTOR RPO"/>
    <property type="match status" value="1"/>
</dbReference>
<feature type="domain" description="RNA polymerase sigma-70" evidence="9">
    <location>
        <begin position="434"/>
        <end position="447"/>
    </location>
</feature>
<dbReference type="NCBIfam" id="TIGR02937">
    <property type="entry name" value="sigma70-ECF"/>
    <property type="match status" value="1"/>
</dbReference>
<dbReference type="InterPro" id="IPR009042">
    <property type="entry name" value="RNA_pol_sigma70_r1_2"/>
</dbReference>
<dbReference type="Gene3D" id="1.10.601.10">
    <property type="entry name" value="RNA Polymerase Primary Sigma Factor"/>
    <property type="match status" value="1"/>
</dbReference>
<dbReference type="InterPro" id="IPR042189">
    <property type="entry name" value="RNA_pol_sigma_70_r1_1_sf"/>
</dbReference>
<dbReference type="InterPro" id="IPR013324">
    <property type="entry name" value="RNA_pol_sigma_r3/r4-like"/>
</dbReference>
<dbReference type="InterPro" id="IPR012760">
    <property type="entry name" value="RNA_pol_sigma_RpoD_C"/>
</dbReference>
<organism evidence="11 12">
    <name type="scientific">Kiritimatiella glycovorans</name>
    <dbReference type="NCBI Taxonomy" id="1307763"/>
    <lineage>
        <taxon>Bacteria</taxon>
        <taxon>Pseudomonadati</taxon>
        <taxon>Kiritimatiellota</taxon>
        <taxon>Kiritimatiellia</taxon>
        <taxon>Kiritimatiellales</taxon>
        <taxon>Kiritimatiellaceae</taxon>
        <taxon>Kiritimatiella</taxon>
    </lineage>
</organism>
<keyword evidence="1 6" id="KW-0963">Cytoplasm</keyword>
<dbReference type="Pfam" id="PF00140">
    <property type="entry name" value="Sigma70_r1_2"/>
    <property type="match status" value="1"/>
</dbReference>
<feature type="compositionally biased region" description="Low complexity" evidence="8">
    <location>
        <begin position="56"/>
        <end position="70"/>
    </location>
</feature>
<feature type="domain" description="RNA polymerase sigma-70" evidence="10">
    <location>
        <begin position="603"/>
        <end position="629"/>
    </location>
</feature>
<comment type="subunit">
    <text evidence="6">Interacts transiently with the RNA polymerase catalytic core.</text>
</comment>
<dbReference type="GO" id="GO:0003677">
    <property type="term" value="F:DNA binding"/>
    <property type="evidence" value="ECO:0007669"/>
    <property type="project" value="UniProtKB-UniRule"/>
</dbReference>
<evidence type="ECO:0000256" key="3">
    <source>
        <dbReference type="ARBA" id="ARBA00023082"/>
    </source>
</evidence>
<dbReference type="STRING" id="1307763.L21SP4_02352"/>
<evidence type="ECO:0000256" key="5">
    <source>
        <dbReference type="ARBA" id="ARBA00023163"/>
    </source>
</evidence>
<comment type="similarity">
    <text evidence="6">Belongs to the sigma-70 factor family. RpoD/SigA subfamily.</text>
</comment>
<dbReference type="GO" id="GO:0005737">
    <property type="term" value="C:cytoplasm"/>
    <property type="evidence" value="ECO:0007669"/>
    <property type="project" value="UniProtKB-SubCell"/>
</dbReference>
<name>A0A0G3EGU9_9BACT</name>
<dbReference type="NCBIfam" id="TIGR02393">
    <property type="entry name" value="RpoD_Cterm"/>
    <property type="match status" value="1"/>
</dbReference>
<comment type="function">
    <text evidence="6">Sigma factors are initiation factors that promote the attachment of RNA polymerase to specific initiation sites and are then released. This sigma factor is the primary sigma factor during exponential growth.</text>
</comment>
<dbReference type="InterPro" id="IPR007630">
    <property type="entry name" value="RNA_pol_sigma70_r4"/>
</dbReference>
<feature type="region of interest" description="Sigma-70 factor domain-3" evidence="6">
    <location>
        <begin position="489"/>
        <end position="565"/>
    </location>
</feature>
<dbReference type="GO" id="GO:0006352">
    <property type="term" value="P:DNA-templated transcription initiation"/>
    <property type="evidence" value="ECO:0007669"/>
    <property type="project" value="UniProtKB-UniRule"/>
</dbReference>
<evidence type="ECO:0000259" key="9">
    <source>
        <dbReference type="PROSITE" id="PS00715"/>
    </source>
</evidence>
<keyword evidence="7" id="KW-0175">Coiled coil</keyword>
<evidence type="ECO:0000256" key="7">
    <source>
        <dbReference type="SAM" id="Coils"/>
    </source>
</evidence>
<dbReference type="PRINTS" id="PR00046">
    <property type="entry name" value="SIGMA70FCT"/>
</dbReference>
<dbReference type="Gene3D" id="1.10.220.120">
    <property type="entry name" value="Sigma-70 factor, region 1.1"/>
    <property type="match status" value="1"/>
</dbReference>
<keyword evidence="5 6" id="KW-0804">Transcription</keyword>
<dbReference type="RefSeq" id="WP_052882788.1">
    <property type="nucleotide sequence ID" value="NZ_CP010904.1"/>
</dbReference>
<evidence type="ECO:0000313" key="12">
    <source>
        <dbReference type="Proteomes" id="UP000035268"/>
    </source>
</evidence>
<dbReference type="SUPFAM" id="SSF88659">
    <property type="entry name" value="Sigma3 and sigma4 domains of RNA polymerase sigma factors"/>
    <property type="match status" value="2"/>
</dbReference>
<dbReference type="PROSITE" id="PS00716">
    <property type="entry name" value="SIGMA70_2"/>
    <property type="match status" value="1"/>
</dbReference>
<dbReference type="HAMAP" id="MF_00963">
    <property type="entry name" value="Sigma70_RpoD_SigA"/>
    <property type="match status" value="1"/>
</dbReference>
<feature type="short sequence motif" description="Interaction with polymerase core subunit RpoC" evidence="6">
    <location>
        <begin position="434"/>
        <end position="437"/>
    </location>
</feature>
<feature type="region of interest" description="Sigma-70 factor domain-2" evidence="6">
    <location>
        <begin position="410"/>
        <end position="480"/>
    </location>
</feature>
<dbReference type="PATRIC" id="fig|1609981.3.peg.2451"/>
<evidence type="ECO:0000256" key="8">
    <source>
        <dbReference type="SAM" id="MobiDB-lite"/>
    </source>
</evidence>
<dbReference type="InterPro" id="IPR007624">
    <property type="entry name" value="RNA_pol_sigma70_r3"/>
</dbReference>
<dbReference type="InterPro" id="IPR007627">
    <property type="entry name" value="RNA_pol_sigma70_r2"/>
</dbReference>
<dbReference type="Pfam" id="PF04545">
    <property type="entry name" value="Sigma70_r4"/>
    <property type="match status" value="1"/>
</dbReference>
<dbReference type="AlphaFoldDB" id="A0A0G3EGU9"/>
<reference evidence="12" key="1">
    <citation type="submission" date="2015-02" db="EMBL/GenBank/DDBJ databases">
        <title>Description and complete genome sequence of the first cultured representative of the subdivision 5 of the Verrucomicrobia phylum.</title>
        <authorList>
            <person name="Spring S."/>
            <person name="Bunk B."/>
            <person name="Sproer C."/>
            <person name="Klenk H.-P."/>
        </authorList>
    </citation>
    <scope>NUCLEOTIDE SEQUENCE [LARGE SCALE GENOMIC DNA]</scope>
    <source>
        <strain evidence="12">L21-Fru-AB</strain>
    </source>
</reference>
<sequence length="646" mass="75210">MAKKKKSSAAKKTSSRKKTSSSRKTKAKKSSAQKTSAKSSKSKTSKPAAKKKSSSGKKSSSAGSKTAQAARAVADGEPAVEADEQVKKQLAIAITDEDARPEESQLDREERNQRIKELMTLASEQGFLTFEDINETLPEEQVSVEDMEKTLALFQSMDIEVIRQEEVDEYRARMEREERERQMQQSDILDDPVRMYLKQMGQVPLLTREQEVEISKRIEAAEIHTNDIFNRFGFATEAYLSVIERLEKGEERFDRIISDKHVDCREDYFAELPRVLNGIRRNDELADQYFREMTKSKATKAEKKHAGKLFEKACDRLASYYEELHFKQKTVEDIVPAAEPWYDQTLGLKSKIEKLQNARSSKSRKSELREKQRELREFERRIRMSADEFIERYRELQTWLRKGQRAKTEMVEANLRLVISIAKKYTNRGLSFLDLIQEGNMGLMKAVEKFEYQRGYKFSTYATWWIRQAITRSIADQARTIRIPVHMIETINKLMRVQKQLIQEYGREPTPEELADEMEMPIERVRAILKIAQQPISLQSPIGEGEDTNFGDFIEDKSAENPSEMTAYSLLKEKIQDVLYTLTDREQEVLNLRFGLKDGYPRTLEEVGRRFNVTRERIRQIEAKALRKMRHPTRIRKLEGFIETRD</sequence>
<dbReference type="Pfam" id="PF03979">
    <property type="entry name" value="Sigma70_r1_1"/>
    <property type="match status" value="1"/>
</dbReference>
<feature type="DNA-binding region" description="H-T-H motif" evidence="6">
    <location>
        <begin position="604"/>
        <end position="623"/>
    </location>
</feature>
<dbReference type="InterPro" id="IPR014284">
    <property type="entry name" value="RNA_pol_sigma-70_dom"/>
</dbReference>
<dbReference type="InterPro" id="IPR050239">
    <property type="entry name" value="Sigma-70_RNA_pol_init_factors"/>
</dbReference>
<comment type="subcellular location">
    <subcellularLocation>
        <location evidence="6">Cytoplasm</location>
    </subcellularLocation>
</comment>
<dbReference type="OrthoDB" id="9809557at2"/>
<dbReference type="InterPro" id="IPR036388">
    <property type="entry name" value="WH-like_DNA-bd_sf"/>
</dbReference>
<dbReference type="Pfam" id="PF04542">
    <property type="entry name" value="Sigma70_r2"/>
    <property type="match status" value="1"/>
</dbReference>
<evidence type="ECO:0000256" key="4">
    <source>
        <dbReference type="ARBA" id="ARBA00023125"/>
    </source>
</evidence>
<dbReference type="Pfam" id="PF04539">
    <property type="entry name" value="Sigma70_r3"/>
    <property type="match status" value="1"/>
</dbReference>
<dbReference type="Gene3D" id="1.10.10.10">
    <property type="entry name" value="Winged helix-like DNA-binding domain superfamily/Winged helix DNA-binding domain"/>
    <property type="match status" value="2"/>
</dbReference>
<dbReference type="PANTHER" id="PTHR30603:SF60">
    <property type="entry name" value="RNA POLYMERASE SIGMA FACTOR RPOD"/>
    <property type="match status" value="1"/>
</dbReference>
<dbReference type="InterPro" id="IPR000943">
    <property type="entry name" value="RNA_pol_sigma70"/>
</dbReference>
<accession>A0A0G3EGU9</accession>
<feature type="region of interest" description="Disordered" evidence="8">
    <location>
        <begin position="1"/>
        <end position="84"/>
    </location>
</feature>
<dbReference type="GO" id="GO:0016987">
    <property type="term" value="F:sigma factor activity"/>
    <property type="evidence" value="ECO:0007669"/>
    <property type="project" value="UniProtKB-UniRule"/>
</dbReference>
<dbReference type="PROSITE" id="PS00715">
    <property type="entry name" value="SIGMA70_1"/>
    <property type="match status" value="1"/>
</dbReference>
<keyword evidence="2 6" id="KW-0805">Transcription regulation</keyword>
<dbReference type="InterPro" id="IPR028630">
    <property type="entry name" value="Sigma70_RpoD"/>
</dbReference>
<keyword evidence="12" id="KW-1185">Reference proteome</keyword>
<evidence type="ECO:0000259" key="10">
    <source>
        <dbReference type="PROSITE" id="PS00716"/>
    </source>
</evidence>
<dbReference type="InterPro" id="IPR007127">
    <property type="entry name" value="RNA_pol_sigma_70_r1_1"/>
</dbReference>
<proteinExistence type="inferred from homology"/>
<dbReference type="FunFam" id="1.10.10.10:FF:000002">
    <property type="entry name" value="RNA polymerase sigma factor SigA"/>
    <property type="match status" value="1"/>
</dbReference>
<protein>
    <recommendedName>
        <fullName evidence="6">RNA polymerase sigma factor SigA</fullName>
    </recommendedName>
</protein>
<reference evidence="11 12" key="2">
    <citation type="journal article" date="2016" name="ISME J.">
        <title>Characterization of the first cultured representative of Verrucomicrobia subdivision 5 indicates the proposal of a novel phylum.</title>
        <authorList>
            <person name="Spring S."/>
            <person name="Bunk B."/>
            <person name="Sproer C."/>
            <person name="Schumann P."/>
            <person name="Rohde M."/>
            <person name="Tindall B.J."/>
            <person name="Klenk H.P."/>
        </authorList>
    </citation>
    <scope>NUCLEOTIDE SEQUENCE [LARGE SCALE GENOMIC DNA]</scope>
    <source>
        <strain evidence="11 12">L21-Fru-AB</strain>
    </source>
</reference>
<feature type="coiled-coil region" evidence="7">
    <location>
        <begin position="160"/>
        <end position="187"/>
    </location>
</feature>
<dbReference type="EMBL" id="CP010904">
    <property type="protein sequence ID" value="AKJ65578.1"/>
    <property type="molecule type" value="Genomic_DNA"/>
</dbReference>
<evidence type="ECO:0000313" key="11">
    <source>
        <dbReference type="EMBL" id="AKJ65578.1"/>
    </source>
</evidence>